<dbReference type="OrthoDB" id="45544at2"/>
<dbReference type="AlphaFoldDB" id="A0A410QF29"/>
<dbReference type="RefSeq" id="WP_128752975.1">
    <property type="nucleotide sequence ID" value="NZ_CP035282.1"/>
</dbReference>
<dbReference type="InterPro" id="IPR011256">
    <property type="entry name" value="Reg_factor_effector_dom_sf"/>
</dbReference>
<dbReference type="InterPro" id="IPR010499">
    <property type="entry name" value="AraC_E-bd"/>
</dbReference>
<name>A0A410QF29_9FIRM</name>
<proteinExistence type="predicted"/>
<dbReference type="InterPro" id="IPR053182">
    <property type="entry name" value="YobU-like_regulator"/>
</dbReference>
<evidence type="ECO:0000313" key="2">
    <source>
        <dbReference type="EMBL" id="QAT62519.1"/>
    </source>
</evidence>
<keyword evidence="3" id="KW-1185">Reference proteome</keyword>
<dbReference type="InterPro" id="IPR029441">
    <property type="entry name" value="Cass2"/>
</dbReference>
<feature type="domain" description="AraC effector-binding" evidence="1">
    <location>
        <begin position="1"/>
        <end position="148"/>
    </location>
</feature>
<accession>A0A410QF29</accession>
<dbReference type="SUPFAM" id="SSF55136">
    <property type="entry name" value="Probable bacterial effector-binding domain"/>
    <property type="match status" value="1"/>
</dbReference>
<dbReference type="PANTHER" id="PTHR36444">
    <property type="entry name" value="TRANSCRIPTIONAL REGULATOR PROTEIN YOBU-RELATED"/>
    <property type="match status" value="1"/>
</dbReference>
<dbReference type="PANTHER" id="PTHR36444:SF2">
    <property type="entry name" value="TRANSCRIPTIONAL REGULATOR PROTEIN YOBU-RELATED"/>
    <property type="match status" value="1"/>
</dbReference>
<sequence>MEGKAVKINGFKAVGLTYFGDNSNGEIPKLWDVFNKRYNYIKRKSQSMLCYGICDEVDSEGKFHYTACAEVDSFEDIPEGMEGKVVPEGKYVVYTYCGDLKNLGEFYNSIFTKWMPDSGHEMDCRPQLELYDHRFMENGEFDIYMPIK</sequence>
<protein>
    <submittedName>
        <fullName evidence="2">AraC family transcriptional regulator</fullName>
    </submittedName>
</protein>
<dbReference type="Proteomes" id="UP000287969">
    <property type="component" value="Chromosome"/>
</dbReference>
<organism evidence="2 3">
    <name type="scientific">Acidilutibacter cellobiosedens</name>
    <dbReference type="NCBI Taxonomy" id="2507161"/>
    <lineage>
        <taxon>Bacteria</taxon>
        <taxon>Bacillati</taxon>
        <taxon>Bacillota</taxon>
        <taxon>Tissierellia</taxon>
        <taxon>Tissierellales</taxon>
        <taxon>Acidilutibacteraceae</taxon>
        <taxon>Acidilutibacter</taxon>
    </lineage>
</organism>
<dbReference type="Pfam" id="PF14526">
    <property type="entry name" value="Cass2"/>
    <property type="match status" value="1"/>
</dbReference>
<dbReference type="KEGG" id="spoa:EQM13_13565"/>
<dbReference type="Gene3D" id="3.20.80.10">
    <property type="entry name" value="Regulatory factor, effector binding domain"/>
    <property type="match status" value="1"/>
</dbReference>
<evidence type="ECO:0000313" key="3">
    <source>
        <dbReference type="Proteomes" id="UP000287969"/>
    </source>
</evidence>
<dbReference type="SMART" id="SM00871">
    <property type="entry name" value="AraC_E_bind"/>
    <property type="match status" value="1"/>
</dbReference>
<dbReference type="EMBL" id="CP035282">
    <property type="protein sequence ID" value="QAT62519.1"/>
    <property type="molecule type" value="Genomic_DNA"/>
</dbReference>
<evidence type="ECO:0000259" key="1">
    <source>
        <dbReference type="SMART" id="SM00871"/>
    </source>
</evidence>
<gene>
    <name evidence="2" type="ORF">EQM13_13565</name>
</gene>
<reference evidence="3" key="1">
    <citation type="submission" date="2019-01" db="EMBL/GenBank/DDBJ databases">
        <title>Draft genomes of a novel of Sporanaerobacter strains.</title>
        <authorList>
            <person name="Ma S."/>
        </authorList>
    </citation>
    <scope>NUCLEOTIDE SEQUENCE [LARGE SCALE GENOMIC DNA]</scope>
    <source>
        <strain evidence="3">NJN-17</strain>
    </source>
</reference>